<reference evidence="3" key="1">
    <citation type="journal article" date="2014" name="Int. J. Syst. Evol. Microbiol.">
        <title>Complete genome sequence of Corynebacterium casei LMG S-19264T (=DSM 44701T), isolated from a smear-ripened cheese.</title>
        <authorList>
            <consortium name="US DOE Joint Genome Institute (JGI-PGF)"/>
            <person name="Walter F."/>
            <person name="Albersmeier A."/>
            <person name="Kalinowski J."/>
            <person name="Ruckert C."/>
        </authorList>
    </citation>
    <scope>NUCLEOTIDE SEQUENCE</scope>
    <source>
        <strain evidence="3">JCM 3086</strain>
    </source>
</reference>
<evidence type="ECO:0000313" key="3">
    <source>
        <dbReference type="EMBL" id="GGJ63295.1"/>
    </source>
</evidence>
<feature type="region of interest" description="Disordered" evidence="1">
    <location>
        <begin position="34"/>
        <end position="53"/>
    </location>
</feature>
<keyword evidence="2" id="KW-1133">Transmembrane helix</keyword>
<proteinExistence type="predicted"/>
<keyword evidence="2" id="KW-0812">Transmembrane</keyword>
<keyword evidence="2" id="KW-0472">Membrane</keyword>
<keyword evidence="4" id="KW-1185">Reference proteome</keyword>
<name>A0A917P5Z8_9ACTN</name>
<feature type="transmembrane region" description="Helical" evidence="2">
    <location>
        <begin position="201"/>
        <end position="221"/>
    </location>
</feature>
<dbReference type="AlphaFoldDB" id="A0A917P5Z8"/>
<reference evidence="3" key="2">
    <citation type="submission" date="2020-09" db="EMBL/GenBank/DDBJ databases">
        <authorList>
            <person name="Sun Q."/>
            <person name="Ohkuma M."/>
        </authorList>
    </citation>
    <scope>NUCLEOTIDE SEQUENCE</scope>
    <source>
        <strain evidence="3">JCM 3086</strain>
    </source>
</reference>
<dbReference type="RefSeq" id="WP_189316882.1">
    <property type="nucleotide sequence ID" value="NZ_BMQA01000075.1"/>
</dbReference>
<dbReference type="EMBL" id="BMQA01000075">
    <property type="protein sequence ID" value="GGJ63295.1"/>
    <property type="molecule type" value="Genomic_DNA"/>
</dbReference>
<sequence length="223" mass="24456">MAELVFGVIGAVVGLGGLALTFVGNRQQRRQARELGARETHLQAREREAERREASVHASMLRVEVTRHASTLDPSVSLWRLTVTNGSTQPFTGVALRYDDRALGSPTLNGHLNPGASTADALPVAGEPDPARCVVEFTDVAGRLWRRRATGDLRLGRRGPDGQVTWDADEPYAIHARDISGHVGMYKYRVPRAHYRSSSGCTPALVLLTLSSVAYLIMYFVHR</sequence>
<protein>
    <submittedName>
        <fullName evidence="3">Uncharacterized protein</fullName>
    </submittedName>
</protein>
<evidence type="ECO:0000256" key="1">
    <source>
        <dbReference type="SAM" id="MobiDB-lite"/>
    </source>
</evidence>
<accession>A0A917P5Z8</accession>
<evidence type="ECO:0000256" key="2">
    <source>
        <dbReference type="SAM" id="Phobius"/>
    </source>
</evidence>
<organism evidence="3 4">
    <name type="scientific">Streptomyces brasiliensis</name>
    <dbReference type="NCBI Taxonomy" id="1954"/>
    <lineage>
        <taxon>Bacteria</taxon>
        <taxon>Bacillati</taxon>
        <taxon>Actinomycetota</taxon>
        <taxon>Actinomycetes</taxon>
        <taxon>Kitasatosporales</taxon>
        <taxon>Streptomycetaceae</taxon>
        <taxon>Streptomyces</taxon>
    </lineage>
</organism>
<comment type="caution">
    <text evidence="3">The sequence shown here is derived from an EMBL/GenBank/DDBJ whole genome shotgun (WGS) entry which is preliminary data.</text>
</comment>
<gene>
    <name evidence="3" type="ORF">GCM10010121_087450</name>
</gene>
<feature type="transmembrane region" description="Helical" evidence="2">
    <location>
        <begin position="6"/>
        <end position="23"/>
    </location>
</feature>
<evidence type="ECO:0000313" key="4">
    <source>
        <dbReference type="Proteomes" id="UP000657574"/>
    </source>
</evidence>
<dbReference type="Proteomes" id="UP000657574">
    <property type="component" value="Unassembled WGS sequence"/>
</dbReference>